<dbReference type="EMBL" id="LJCR01000148">
    <property type="protein sequence ID" value="KPV53929.1"/>
    <property type="molecule type" value="Genomic_DNA"/>
</dbReference>
<proteinExistence type="predicted"/>
<comment type="caution">
    <text evidence="2">The sequence shown here is derived from an EMBL/GenBank/DDBJ whole genome shotgun (WGS) entry which is preliminary data.</text>
</comment>
<protein>
    <recommendedName>
        <fullName evidence="4">Alpha-L-arabinofuranosidase</fullName>
    </recommendedName>
</protein>
<dbReference type="Gene3D" id="2.60.40.1180">
    <property type="entry name" value="Golgi alpha-mannosidase II"/>
    <property type="match status" value="1"/>
</dbReference>
<accession>A0A0P9FB68</accession>
<name>A0A0P9FB68_9CHLR</name>
<dbReference type="SUPFAM" id="SSF51445">
    <property type="entry name" value="(Trans)glycosidases"/>
    <property type="match status" value="1"/>
</dbReference>
<gene>
    <name evidence="2" type="ORF">SE17_06805</name>
</gene>
<evidence type="ECO:0000313" key="3">
    <source>
        <dbReference type="Proteomes" id="UP000050509"/>
    </source>
</evidence>
<dbReference type="AlphaFoldDB" id="A0A0P9FB68"/>
<sequence length="476" mass="51691">MRRRILLLVLLFLLLPLPAHAATTLTIDPKTRIAAVSRQSVGLNTNYLMDGATNTLDGIAALNVGALRYPGGEKSDSYLWSVPPFTQSQPSLSRTGPNEWPSGDRTLVNADGSFVRPPLDFDQFMAIAQSRSAEPVLVVDFDSMFKPAEPGGTAPAPQDLLDSAVAWVRYASAHNYNVRYWELGNESYQGSFNGSPSAQQYAEQAVVFAQAMKAADPSIKIGVNGGNDAWWSTILPITSPYVDFLVVHNYPAYDWASYSAYSSKTTLMADVDRANLAIARFAQAPDRSRLKIAITEYNALSWGGWGDANDIGHALVAFDILGQQLQYPQVMFSLFWNTRWISNDAGVKVFDALTPDNTVTPVGQSLALFSNYMHDSMVKASSNSTLRTFASYNTKTGALTVWVLNKKTSSQSASIKLSNYKASSKTVKQTVFRGTSSGDTQPTLKTLSSLSLSSNAVSLNAPAVSITILQFQGKVS</sequence>
<dbReference type="Gene3D" id="3.20.20.80">
    <property type="entry name" value="Glycosidases"/>
    <property type="match status" value="1"/>
</dbReference>
<evidence type="ECO:0008006" key="4">
    <source>
        <dbReference type="Google" id="ProtNLM"/>
    </source>
</evidence>
<keyword evidence="1" id="KW-0732">Signal</keyword>
<evidence type="ECO:0000256" key="1">
    <source>
        <dbReference type="SAM" id="SignalP"/>
    </source>
</evidence>
<feature type="signal peptide" evidence="1">
    <location>
        <begin position="1"/>
        <end position="21"/>
    </location>
</feature>
<dbReference type="GO" id="GO:0000272">
    <property type="term" value="P:polysaccharide catabolic process"/>
    <property type="evidence" value="ECO:0007669"/>
    <property type="project" value="TreeGrafter"/>
</dbReference>
<evidence type="ECO:0000313" key="2">
    <source>
        <dbReference type="EMBL" id="KPV53929.1"/>
    </source>
</evidence>
<dbReference type="InterPro" id="IPR013780">
    <property type="entry name" value="Glyco_hydro_b"/>
</dbReference>
<feature type="chain" id="PRO_5006156903" description="Alpha-L-arabinofuranosidase" evidence="1">
    <location>
        <begin position="22"/>
        <end position="476"/>
    </location>
</feature>
<dbReference type="PANTHER" id="PTHR43576">
    <property type="entry name" value="ALPHA-L-ARABINOFURANOSIDASE C-RELATED"/>
    <property type="match status" value="1"/>
</dbReference>
<keyword evidence="3" id="KW-1185">Reference proteome</keyword>
<dbReference type="PANTHER" id="PTHR43576:SF3">
    <property type="entry name" value="ALPHA-L-ARABINOFURANOSIDASE C"/>
    <property type="match status" value="1"/>
</dbReference>
<dbReference type="InterPro" id="IPR017853">
    <property type="entry name" value="GH"/>
</dbReference>
<reference evidence="2 3" key="1">
    <citation type="submission" date="2015-09" db="EMBL/GenBank/DDBJ databases">
        <title>Draft genome sequence of Kouleothrix aurantiaca JCM 19913.</title>
        <authorList>
            <person name="Hemp J."/>
        </authorList>
    </citation>
    <scope>NUCLEOTIDE SEQUENCE [LARGE SCALE GENOMIC DNA]</scope>
    <source>
        <strain evidence="2 3">COM-B</strain>
    </source>
</reference>
<dbReference type="Proteomes" id="UP000050509">
    <property type="component" value="Unassembled WGS sequence"/>
</dbReference>
<organism evidence="2 3">
    <name type="scientific">Kouleothrix aurantiaca</name>
    <dbReference type="NCBI Taxonomy" id="186479"/>
    <lineage>
        <taxon>Bacteria</taxon>
        <taxon>Bacillati</taxon>
        <taxon>Chloroflexota</taxon>
        <taxon>Chloroflexia</taxon>
        <taxon>Chloroflexales</taxon>
        <taxon>Roseiflexineae</taxon>
        <taxon>Roseiflexaceae</taxon>
        <taxon>Kouleothrix</taxon>
    </lineage>
</organism>